<dbReference type="SUPFAM" id="SSF52799">
    <property type="entry name" value="(Phosphotyrosine protein) phosphatases II"/>
    <property type="match status" value="1"/>
</dbReference>
<evidence type="ECO:0000313" key="3">
    <source>
        <dbReference type="EMBL" id="MBC2667308.1"/>
    </source>
</evidence>
<name>A0A7X1FUP9_9SPHN</name>
<dbReference type="Pfam" id="PF13350">
    <property type="entry name" value="Y_phosphatase3"/>
    <property type="match status" value="1"/>
</dbReference>
<evidence type="ECO:0000256" key="2">
    <source>
        <dbReference type="SAM" id="SignalP"/>
    </source>
</evidence>
<dbReference type="Gene3D" id="3.90.190.10">
    <property type="entry name" value="Protein tyrosine phosphatase superfamily"/>
    <property type="match status" value="1"/>
</dbReference>
<dbReference type="AlphaFoldDB" id="A0A7X1FUP9"/>
<dbReference type="Proteomes" id="UP000566813">
    <property type="component" value="Unassembled WGS sequence"/>
</dbReference>
<protein>
    <submittedName>
        <fullName evidence="3">Tyrosine-protein phosphatase</fullName>
    </submittedName>
</protein>
<feature type="signal peptide" evidence="2">
    <location>
        <begin position="1"/>
        <end position="24"/>
    </location>
</feature>
<sequence>MFARRRVAFALLAAGSLTAAPALAAPPAEPMVQRRGEALVVTWQSRGPVDVFVADRADATLKSARLVAARDADGKAEIAGTGTSRSYVLLRDVRTGDVAAVAERVIPLEAGSNFRDIGGYPAANGRHVKWGMIYRSGGTPLITAADQERIRALGLANMIDLRSDEERVLAPSRVDGVPYTAVGYSMGKLGVAGGMEATYRNLPAMMAPQLRQIFAKLLRQEAPLAYNCSAGQDRTGFATAVILSALGTDYAAIVTDYHLSTRYRRPEFEMPRIDPAQHAGDPVAAMFAHYQGDPRYSTPPPLKTADGQPFLDFAYAEIKDRWGGVDGYLRAEIGLSPQDIARLRQLYTS</sequence>
<feature type="chain" id="PRO_5031406695" evidence="2">
    <location>
        <begin position="25"/>
        <end position="349"/>
    </location>
</feature>
<keyword evidence="2" id="KW-0732">Signal</keyword>
<dbReference type="PANTHER" id="PTHR31126">
    <property type="entry name" value="TYROSINE-PROTEIN PHOSPHATASE"/>
    <property type="match status" value="1"/>
</dbReference>
<accession>A0A7X1FUP9</accession>
<gene>
    <name evidence="3" type="ORF">H7F51_17455</name>
</gene>
<evidence type="ECO:0000256" key="1">
    <source>
        <dbReference type="ARBA" id="ARBA00009580"/>
    </source>
</evidence>
<evidence type="ECO:0000313" key="4">
    <source>
        <dbReference type="Proteomes" id="UP000566813"/>
    </source>
</evidence>
<dbReference type="GO" id="GO:0004721">
    <property type="term" value="F:phosphoprotein phosphatase activity"/>
    <property type="evidence" value="ECO:0007669"/>
    <property type="project" value="InterPro"/>
</dbReference>
<dbReference type="PANTHER" id="PTHR31126:SF1">
    <property type="entry name" value="TYROSINE SPECIFIC PROTEIN PHOSPHATASES DOMAIN-CONTAINING PROTEIN"/>
    <property type="match status" value="1"/>
</dbReference>
<comment type="caution">
    <text evidence="3">The sequence shown here is derived from an EMBL/GenBank/DDBJ whole genome shotgun (WGS) entry which is preliminary data.</text>
</comment>
<reference evidence="3 4" key="1">
    <citation type="submission" date="2020-08" db="EMBL/GenBank/DDBJ databases">
        <title>The genome sequence of type strain Novosphingobium flavum NBRC 111647.</title>
        <authorList>
            <person name="Liu Y."/>
        </authorList>
    </citation>
    <scope>NUCLEOTIDE SEQUENCE [LARGE SCALE GENOMIC DNA]</scope>
    <source>
        <strain evidence="3 4">NBRC 111647</strain>
    </source>
</reference>
<proteinExistence type="inferred from homology"/>
<comment type="similarity">
    <text evidence="1">Belongs to the protein-tyrosine phosphatase family.</text>
</comment>
<dbReference type="EMBL" id="JACLAW010000017">
    <property type="protein sequence ID" value="MBC2667308.1"/>
    <property type="molecule type" value="Genomic_DNA"/>
</dbReference>
<dbReference type="InterPro" id="IPR026893">
    <property type="entry name" value="Tyr/Ser_Pase_IphP-type"/>
</dbReference>
<dbReference type="InterPro" id="IPR029021">
    <property type="entry name" value="Prot-tyrosine_phosphatase-like"/>
</dbReference>
<organism evidence="3 4">
    <name type="scientific">Novosphingobium flavum</name>
    <dbReference type="NCBI Taxonomy" id="1778672"/>
    <lineage>
        <taxon>Bacteria</taxon>
        <taxon>Pseudomonadati</taxon>
        <taxon>Pseudomonadota</taxon>
        <taxon>Alphaproteobacteria</taxon>
        <taxon>Sphingomonadales</taxon>
        <taxon>Sphingomonadaceae</taxon>
        <taxon>Novosphingobium</taxon>
    </lineage>
</organism>
<keyword evidence="4" id="KW-1185">Reference proteome</keyword>